<accession>A0A8S9RCF8</accession>
<dbReference type="Proteomes" id="UP000712600">
    <property type="component" value="Unassembled WGS sequence"/>
</dbReference>
<dbReference type="EMBL" id="QGKX02000095">
    <property type="protein sequence ID" value="KAF3570449.1"/>
    <property type="molecule type" value="Genomic_DNA"/>
</dbReference>
<reference evidence="1" key="1">
    <citation type="submission" date="2019-12" db="EMBL/GenBank/DDBJ databases">
        <title>Genome sequencing and annotation of Brassica cretica.</title>
        <authorList>
            <person name="Studholme D.J."/>
            <person name="Sarris P."/>
        </authorList>
    </citation>
    <scope>NUCLEOTIDE SEQUENCE</scope>
    <source>
        <strain evidence="1">PFS-109/04</strain>
        <tissue evidence="1">Leaf</tissue>
    </source>
</reference>
<protein>
    <submittedName>
        <fullName evidence="1">Uncharacterized protein</fullName>
    </submittedName>
</protein>
<proteinExistence type="predicted"/>
<sequence length="67" mass="7598">MACIGSSDKSWCGCKRWRLSAGGLWAAAVNPDHWHVLSFEPPQCGFQWPPPVDSWFWGYFVTPPVFV</sequence>
<dbReference type="AlphaFoldDB" id="A0A8S9RCF8"/>
<evidence type="ECO:0000313" key="1">
    <source>
        <dbReference type="EMBL" id="KAF3570449.1"/>
    </source>
</evidence>
<name>A0A8S9RCF8_BRACR</name>
<organism evidence="1 2">
    <name type="scientific">Brassica cretica</name>
    <name type="common">Mustard</name>
    <dbReference type="NCBI Taxonomy" id="69181"/>
    <lineage>
        <taxon>Eukaryota</taxon>
        <taxon>Viridiplantae</taxon>
        <taxon>Streptophyta</taxon>
        <taxon>Embryophyta</taxon>
        <taxon>Tracheophyta</taxon>
        <taxon>Spermatophyta</taxon>
        <taxon>Magnoliopsida</taxon>
        <taxon>eudicotyledons</taxon>
        <taxon>Gunneridae</taxon>
        <taxon>Pentapetalae</taxon>
        <taxon>rosids</taxon>
        <taxon>malvids</taxon>
        <taxon>Brassicales</taxon>
        <taxon>Brassicaceae</taxon>
        <taxon>Brassiceae</taxon>
        <taxon>Brassica</taxon>
    </lineage>
</organism>
<comment type="caution">
    <text evidence="1">The sequence shown here is derived from an EMBL/GenBank/DDBJ whole genome shotgun (WGS) entry which is preliminary data.</text>
</comment>
<gene>
    <name evidence="1" type="ORF">F2Q69_00062886</name>
</gene>
<evidence type="ECO:0000313" key="2">
    <source>
        <dbReference type="Proteomes" id="UP000712600"/>
    </source>
</evidence>